<organism evidence="7 8">
    <name type="scientific">Thalassobaculum fulvum</name>
    <dbReference type="NCBI Taxonomy" id="1633335"/>
    <lineage>
        <taxon>Bacteria</taxon>
        <taxon>Pseudomonadati</taxon>
        <taxon>Pseudomonadota</taxon>
        <taxon>Alphaproteobacteria</taxon>
        <taxon>Rhodospirillales</taxon>
        <taxon>Thalassobaculaceae</taxon>
        <taxon>Thalassobaculum</taxon>
    </lineage>
</organism>
<dbReference type="SMART" id="SM00828">
    <property type="entry name" value="PKS_MT"/>
    <property type="match status" value="1"/>
</dbReference>
<evidence type="ECO:0000256" key="3">
    <source>
        <dbReference type="ARBA" id="ARBA00022679"/>
    </source>
</evidence>
<dbReference type="GO" id="GO:0032259">
    <property type="term" value="P:methylation"/>
    <property type="evidence" value="ECO:0007669"/>
    <property type="project" value="UniProtKB-KW"/>
</dbReference>
<dbReference type="AlphaFoldDB" id="A0A918XSD6"/>
<evidence type="ECO:0000313" key="7">
    <source>
        <dbReference type="EMBL" id="GHD51269.1"/>
    </source>
</evidence>
<dbReference type="PIRSF" id="PIRSF003085">
    <property type="entry name" value="CMAS"/>
    <property type="match status" value="1"/>
</dbReference>
<evidence type="ECO:0000256" key="5">
    <source>
        <dbReference type="ARBA" id="ARBA00023098"/>
    </source>
</evidence>
<feature type="domain" description="Polyketide synthase-like methyltransferase" evidence="6">
    <location>
        <begin position="128"/>
        <end position="355"/>
    </location>
</feature>
<dbReference type="EMBL" id="BMZS01000005">
    <property type="protein sequence ID" value="GHD51269.1"/>
    <property type="molecule type" value="Genomic_DNA"/>
</dbReference>
<keyword evidence="8" id="KW-1185">Reference proteome</keyword>
<reference evidence="7" key="2">
    <citation type="submission" date="2020-09" db="EMBL/GenBank/DDBJ databases">
        <authorList>
            <person name="Sun Q."/>
            <person name="Kim S."/>
        </authorList>
    </citation>
    <scope>NUCLEOTIDE SEQUENCE</scope>
    <source>
        <strain evidence="7">KCTC 42651</strain>
    </source>
</reference>
<dbReference type="InterPro" id="IPR029063">
    <property type="entry name" value="SAM-dependent_MTases_sf"/>
</dbReference>
<dbReference type="Pfam" id="PF25371">
    <property type="entry name" value="DUF7884"/>
    <property type="match status" value="1"/>
</dbReference>
<evidence type="ECO:0000256" key="4">
    <source>
        <dbReference type="ARBA" id="ARBA00022691"/>
    </source>
</evidence>
<name>A0A918XSD6_9PROT</name>
<accession>A0A918XSD6</accession>
<dbReference type="Proteomes" id="UP000630353">
    <property type="component" value="Unassembled WGS sequence"/>
</dbReference>
<dbReference type="InterPro" id="IPR050723">
    <property type="entry name" value="CFA/CMAS"/>
</dbReference>
<dbReference type="PANTHER" id="PTHR43667:SF1">
    <property type="entry name" value="CYCLOPROPANE-FATTY-ACYL-PHOSPHOLIPID SYNTHASE"/>
    <property type="match status" value="1"/>
</dbReference>
<dbReference type="SUPFAM" id="SSF53335">
    <property type="entry name" value="S-adenosyl-L-methionine-dependent methyltransferases"/>
    <property type="match status" value="1"/>
</dbReference>
<proteinExistence type="inferred from homology"/>
<dbReference type="InterPro" id="IPR003333">
    <property type="entry name" value="CMAS"/>
</dbReference>
<keyword evidence="2" id="KW-0489">Methyltransferase</keyword>
<dbReference type="CDD" id="cd02440">
    <property type="entry name" value="AdoMet_MTases"/>
    <property type="match status" value="1"/>
</dbReference>
<dbReference type="InterPro" id="IPR020803">
    <property type="entry name" value="MeTfrase_dom"/>
</dbReference>
<reference evidence="7" key="1">
    <citation type="journal article" date="2014" name="Int. J. Syst. Evol. Microbiol.">
        <title>Complete genome sequence of Corynebacterium casei LMG S-19264T (=DSM 44701T), isolated from a smear-ripened cheese.</title>
        <authorList>
            <consortium name="US DOE Joint Genome Institute (JGI-PGF)"/>
            <person name="Walter F."/>
            <person name="Albersmeier A."/>
            <person name="Kalinowski J."/>
            <person name="Ruckert C."/>
        </authorList>
    </citation>
    <scope>NUCLEOTIDE SEQUENCE</scope>
    <source>
        <strain evidence="7">KCTC 42651</strain>
    </source>
</reference>
<dbReference type="GO" id="GO:0008610">
    <property type="term" value="P:lipid biosynthetic process"/>
    <property type="evidence" value="ECO:0007669"/>
    <property type="project" value="InterPro"/>
</dbReference>
<keyword evidence="3" id="KW-0808">Transferase</keyword>
<gene>
    <name evidence="7" type="ORF">GCM10017083_25490</name>
</gene>
<keyword evidence="4" id="KW-0949">S-adenosyl-L-methionine</keyword>
<evidence type="ECO:0000256" key="2">
    <source>
        <dbReference type="ARBA" id="ARBA00022603"/>
    </source>
</evidence>
<dbReference type="RefSeq" id="WP_189990092.1">
    <property type="nucleotide sequence ID" value="NZ_BMZS01000005.1"/>
</dbReference>
<evidence type="ECO:0000256" key="1">
    <source>
        <dbReference type="ARBA" id="ARBA00010815"/>
    </source>
</evidence>
<dbReference type="InterPro" id="IPR057206">
    <property type="entry name" value="DUF7884"/>
</dbReference>
<dbReference type="GO" id="GO:0008168">
    <property type="term" value="F:methyltransferase activity"/>
    <property type="evidence" value="ECO:0007669"/>
    <property type="project" value="UniProtKB-KW"/>
</dbReference>
<dbReference type="Gene3D" id="3.40.50.150">
    <property type="entry name" value="Vaccinia Virus protein VP39"/>
    <property type="match status" value="1"/>
</dbReference>
<keyword evidence="5" id="KW-0443">Lipid metabolism</keyword>
<comment type="similarity">
    <text evidence="1">Belongs to the CFA/CMAS family.</text>
</comment>
<dbReference type="PANTHER" id="PTHR43667">
    <property type="entry name" value="CYCLOPROPANE-FATTY-ACYL-PHOSPHOLIPID SYNTHASE"/>
    <property type="match status" value="1"/>
</dbReference>
<protein>
    <submittedName>
        <fullName evidence="7">Cyclopropane-fatty-acyl-phospholipid synthase</fullName>
    </submittedName>
</protein>
<sequence>MKQAAKDIAAKMLQADPGASFAVQFWDGDGFQVGDGTDFVVSFRTRAALGRTFGDGFLGFGESYMAGEIEVGGDLLELLRLGHLAGFGDQKLSVKEAVRFLGLYLLHQNTKRQSKLNISHHYDVGNDFYALCLDESMTYTCAYYRTPDDDLATAQRNKHELVCRKLLLEKGMRVADLGCGWGGFLIHAARTYGVTGVGVTRSQEQCDFANRRIAEYGLQDRIEVRYQDYRDLDGEFDRVATLGMLEHVGKRFIPTCAGKIEELLAPQGLALLHFIGNDRPWPDDPWSMKYMFPGSHIPVLSNVIQALSMRDLEIRDIENLRQHYILTTRAWRDNYERNVDQIRAMFDEVFVRQWRLYWNLAISSFEWGGNRLFQILVSKGANGTNNNTLPLTRAHLYRE</sequence>
<evidence type="ECO:0000259" key="6">
    <source>
        <dbReference type="SMART" id="SM00828"/>
    </source>
</evidence>
<evidence type="ECO:0000313" key="8">
    <source>
        <dbReference type="Proteomes" id="UP000630353"/>
    </source>
</evidence>
<comment type="caution">
    <text evidence="7">The sequence shown here is derived from an EMBL/GenBank/DDBJ whole genome shotgun (WGS) entry which is preliminary data.</text>
</comment>
<dbReference type="Pfam" id="PF02353">
    <property type="entry name" value="CMAS"/>
    <property type="match status" value="1"/>
</dbReference>